<proteinExistence type="predicted"/>
<dbReference type="AlphaFoldDB" id="A0AA39QUN8"/>
<feature type="region of interest" description="Disordered" evidence="1">
    <location>
        <begin position="1"/>
        <end position="22"/>
    </location>
</feature>
<comment type="caution">
    <text evidence="2">The sequence shown here is derived from an EMBL/GenBank/DDBJ whole genome shotgun (WGS) entry which is preliminary data.</text>
</comment>
<gene>
    <name evidence="2" type="ORF">JMJ35_007909</name>
</gene>
<evidence type="ECO:0000313" key="2">
    <source>
        <dbReference type="EMBL" id="KAK0509515.1"/>
    </source>
</evidence>
<name>A0AA39QUN8_9LECA</name>
<dbReference type="Proteomes" id="UP001166286">
    <property type="component" value="Unassembled WGS sequence"/>
</dbReference>
<evidence type="ECO:0000256" key="1">
    <source>
        <dbReference type="SAM" id="MobiDB-lite"/>
    </source>
</evidence>
<dbReference type="EMBL" id="JAFEKC020000018">
    <property type="protein sequence ID" value="KAK0509515.1"/>
    <property type="molecule type" value="Genomic_DNA"/>
</dbReference>
<evidence type="ECO:0000313" key="3">
    <source>
        <dbReference type="Proteomes" id="UP001166286"/>
    </source>
</evidence>
<organism evidence="2 3">
    <name type="scientific">Cladonia borealis</name>
    <dbReference type="NCBI Taxonomy" id="184061"/>
    <lineage>
        <taxon>Eukaryota</taxon>
        <taxon>Fungi</taxon>
        <taxon>Dikarya</taxon>
        <taxon>Ascomycota</taxon>
        <taxon>Pezizomycotina</taxon>
        <taxon>Lecanoromycetes</taxon>
        <taxon>OSLEUM clade</taxon>
        <taxon>Lecanoromycetidae</taxon>
        <taxon>Lecanorales</taxon>
        <taxon>Lecanorineae</taxon>
        <taxon>Cladoniaceae</taxon>
        <taxon>Cladonia</taxon>
    </lineage>
</organism>
<sequence length="327" mass="35176">MPSFGEGFATAKSPGSPKLQRGLSHNKVLMPWPVYDHPSNIRMLADIGPAIPNLQDSISNAFDFASTAIELQNDPNVQDLATILFGSGGLPAALTTIAHFASLPTISTFQGVGEKKIAGTGDVLIACDFSRYQDEIWDGELWHYDSVGDVAEADSDRVYQACSGGGGGASFQFAYTLLYDDATNMPDLIQFCPWFLSYMHAQRWSSSSQVDPWWLVDIPPGAAEALEQGKGTPIDLYGLLEQTILHELTHTKAGKESDDIIGILPFVGTSGFLYATAQSAQGSNNAENLSLFGMGAKLVQLGFKVDRNGVLTAIPTSEKMRGRSFVA</sequence>
<dbReference type="GO" id="GO:0008237">
    <property type="term" value="F:metallopeptidase activity"/>
    <property type="evidence" value="ECO:0007669"/>
    <property type="project" value="InterPro"/>
</dbReference>
<protein>
    <submittedName>
        <fullName evidence="2">Uncharacterized protein</fullName>
    </submittedName>
</protein>
<reference evidence="2" key="1">
    <citation type="submission" date="2023-03" db="EMBL/GenBank/DDBJ databases">
        <title>Complete genome of Cladonia borealis.</title>
        <authorList>
            <person name="Park H."/>
        </authorList>
    </citation>
    <scope>NUCLEOTIDE SEQUENCE</scope>
    <source>
        <strain evidence="2">ANT050790</strain>
    </source>
</reference>
<accession>A0AA39QUN8</accession>
<keyword evidence="3" id="KW-1185">Reference proteome</keyword>
<dbReference type="InterPro" id="IPR024079">
    <property type="entry name" value="MetalloPept_cat_dom_sf"/>
</dbReference>
<dbReference type="Gene3D" id="3.40.390.10">
    <property type="entry name" value="Collagenase (Catalytic Domain)"/>
    <property type="match status" value="1"/>
</dbReference>